<name>A0A3D9DPX4_9FLAO</name>
<evidence type="ECO:0000313" key="8">
    <source>
        <dbReference type="Proteomes" id="UP000257030"/>
    </source>
</evidence>
<gene>
    <name evidence="7" type="ORF">DRF60_02595</name>
</gene>
<evidence type="ECO:0000259" key="6">
    <source>
        <dbReference type="Pfam" id="PF06271"/>
    </source>
</evidence>
<evidence type="ECO:0000256" key="5">
    <source>
        <dbReference type="SAM" id="Phobius"/>
    </source>
</evidence>
<protein>
    <recommendedName>
        <fullName evidence="6">RDD domain-containing protein</fullName>
    </recommendedName>
</protein>
<dbReference type="GO" id="GO:0016020">
    <property type="term" value="C:membrane"/>
    <property type="evidence" value="ECO:0007669"/>
    <property type="project" value="UniProtKB-SubCell"/>
</dbReference>
<organism evidence="7 8">
    <name type="scientific">Chryseobacterium elymi</name>
    <dbReference type="NCBI Taxonomy" id="395936"/>
    <lineage>
        <taxon>Bacteria</taxon>
        <taxon>Pseudomonadati</taxon>
        <taxon>Bacteroidota</taxon>
        <taxon>Flavobacteriia</taxon>
        <taxon>Flavobacteriales</taxon>
        <taxon>Weeksellaceae</taxon>
        <taxon>Chryseobacterium group</taxon>
        <taxon>Chryseobacterium</taxon>
    </lineage>
</organism>
<keyword evidence="3 5" id="KW-1133">Transmembrane helix</keyword>
<dbReference type="Proteomes" id="UP000257030">
    <property type="component" value="Unassembled WGS sequence"/>
</dbReference>
<keyword evidence="4 5" id="KW-0472">Membrane</keyword>
<feature type="transmembrane region" description="Helical" evidence="5">
    <location>
        <begin position="60"/>
        <end position="78"/>
    </location>
</feature>
<dbReference type="EMBL" id="QNUH01000002">
    <property type="protein sequence ID" value="REC79891.1"/>
    <property type="molecule type" value="Genomic_DNA"/>
</dbReference>
<dbReference type="Pfam" id="PF06271">
    <property type="entry name" value="RDD"/>
    <property type="match status" value="1"/>
</dbReference>
<evidence type="ECO:0000256" key="2">
    <source>
        <dbReference type="ARBA" id="ARBA00022692"/>
    </source>
</evidence>
<evidence type="ECO:0000313" key="7">
    <source>
        <dbReference type="EMBL" id="REC79891.1"/>
    </source>
</evidence>
<dbReference type="AlphaFoldDB" id="A0A3D9DPX4"/>
<feature type="domain" description="RDD" evidence="6">
    <location>
        <begin position="58"/>
        <end position="151"/>
    </location>
</feature>
<comment type="caution">
    <text evidence="7">The sequence shown here is derived from an EMBL/GenBank/DDBJ whole genome shotgun (WGS) entry which is preliminary data.</text>
</comment>
<feature type="transmembrane region" description="Helical" evidence="5">
    <location>
        <begin position="84"/>
        <end position="104"/>
    </location>
</feature>
<dbReference type="InterPro" id="IPR010432">
    <property type="entry name" value="RDD"/>
</dbReference>
<evidence type="ECO:0000256" key="3">
    <source>
        <dbReference type="ARBA" id="ARBA00022989"/>
    </source>
</evidence>
<proteinExistence type="predicted"/>
<keyword evidence="2 5" id="KW-0812">Transmembrane</keyword>
<comment type="subcellular location">
    <subcellularLocation>
        <location evidence="1">Membrane</location>
        <topology evidence="1">Multi-pass membrane protein</topology>
    </subcellularLocation>
</comment>
<evidence type="ECO:0000256" key="4">
    <source>
        <dbReference type="ARBA" id="ARBA00023136"/>
    </source>
</evidence>
<sequence length="195" mass="23333">MSRKKIRTVKKPMKISELKERRIIRRPTHEFDEFGYRIYNSFEYDFPYDATYKGNETERLLAKLIDMLPFFLIFFFVFEKIGFISFLYSIPCVIISGTLCEWYLGTSLGKAVFKIKVIDDFGNYPGLLLSLKRNFLCLANFWPIFSDYIPLANHTWEKEHTEMHFSMNLNNKICKTYIIKKSKIQEIRNLLYPQK</sequence>
<evidence type="ECO:0000256" key="1">
    <source>
        <dbReference type="ARBA" id="ARBA00004141"/>
    </source>
</evidence>
<reference evidence="7 8" key="1">
    <citation type="journal article" date="2010" name="Syst. Appl. Microbiol.">
        <title>Four new species of Chryseobacterium from the rhizosphere of coastal sand dune plants, Chryseobacterium elymi sp. nov., Chryseobacterium hagamense sp. nov., Chryseobacterium lathyri sp. nov. and Chryseobacterium rhizosphaerae sp. nov.</title>
        <authorList>
            <person name="Cho S.H."/>
            <person name="Lee K.S."/>
            <person name="Shin D.S."/>
            <person name="Han J.H."/>
            <person name="Park K.S."/>
            <person name="Lee C.H."/>
            <person name="Park K.H."/>
            <person name="Kim S.B."/>
        </authorList>
    </citation>
    <scope>NUCLEOTIDE SEQUENCE [LARGE SCALE GENOMIC DNA]</scope>
    <source>
        <strain evidence="7 8">KCTC 22547</strain>
    </source>
</reference>
<accession>A0A3D9DPX4</accession>
<keyword evidence="8" id="KW-1185">Reference proteome</keyword>